<evidence type="ECO:0000313" key="1">
    <source>
        <dbReference type="EMBL" id="ANY67366.1"/>
    </source>
</evidence>
<accession>A0A1B2DI53</accession>
<organism evidence="1">
    <name type="scientific">Paenibacillus sp. BIHB 4019</name>
    <dbReference type="NCBI Taxonomy" id="1870819"/>
    <lineage>
        <taxon>Bacteria</taxon>
        <taxon>Bacillati</taxon>
        <taxon>Bacillota</taxon>
        <taxon>Bacilli</taxon>
        <taxon>Bacillales</taxon>
        <taxon>Paenibacillaceae</taxon>
        <taxon>Paenibacillus</taxon>
    </lineage>
</organism>
<gene>
    <name evidence="1" type="ORF">BBD42_13440</name>
</gene>
<sequence>MEELKSWSKAWNAETLTDTVGQVTLLKHPGGISPKGAIAAPSGGTVIAAYAYHDNQSGLYDVVYIHLDESGSLIDTQHEQEGVLPELFHSPDGAVWVSLGTTHGKELDIALPLYGRSDHDAPKGSRPFPGKYAASAGTSAWFHDEDWFSDKKPDRLLRLEFADGRIQSNKVIKLPMPKNNKISLDPEGKLHLLTVLHQEEELLHRTLDSQGNVMEEHRLSGFDADLLEVLELGSERDMRVIFTLGNALNLGVVAPDGRRETHALHELPSPFYSVWEPVRLADGVDIIRFTFEEGNGWAIVQNTELRAIFTHSGERGYTNQLTGELLPIPASPASESLVLNDICRVSDQAYRVIIYPMMNGAAKPQQLFIAQLEL</sequence>
<reference evidence="1" key="1">
    <citation type="submission" date="2016-08" db="EMBL/GenBank/DDBJ databases">
        <title>Complete Genome Seqeunce of Paenibacillus sp. BIHB 4019 from tea rhizoplane.</title>
        <authorList>
            <person name="Thakur R."/>
            <person name="Swarnkar M.K."/>
            <person name="Gulati A."/>
        </authorList>
    </citation>
    <scope>NUCLEOTIDE SEQUENCE [LARGE SCALE GENOMIC DNA]</scope>
    <source>
        <strain evidence="1">BIHB4019</strain>
    </source>
</reference>
<protein>
    <submittedName>
        <fullName evidence="1">Uncharacterized protein</fullName>
    </submittedName>
</protein>
<dbReference type="AlphaFoldDB" id="A0A1B2DI53"/>
<dbReference type="EMBL" id="CP016808">
    <property type="protein sequence ID" value="ANY67366.1"/>
    <property type="molecule type" value="Genomic_DNA"/>
</dbReference>
<proteinExistence type="predicted"/>
<name>A0A1B2DI53_9BACL</name>
<dbReference type="RefSeq" id="WP_099518570.1">
    <property type="nucleotide sequence ID" value="NZ_CP016808.1"/>
</dbReference>